<keyword evidence="3" id="KW-1185">Reference proteome</keyword>
<reference evidence="3" key="1">
    <citation type="submission" date="2015-12" db="EMBL/GenBank/DDBJ databases">
        <authorList>
            <person name="Zhang G."/>
            <person name="Stingl U."/>
        </authorList>
    </citation>
    <scope>NUCLEOTIDE SEQUENCE [LARGE SCALE GENOMIC DNA]</scope>
    <source>
        <strain evidence="3">ZGT118</strain>
    </source>
</reference>
<dbReference type="InterPro" id="IPR007420">
    <property type="entry name" value="DUF465"/>
</dbReference>
<dbReference type="InterPro" id="IPR038444">
    <property type="entry name" value="DUF465_sf"/>
</dbReference>
<evidence type="ECO:0000313" key="3">
    <source>
        <dbReference type="Proteomes" id="UP000053791"/>
    </source>
</evidence>
<dbReference type="Gene3D" id="6.10.280.50">
    <property type="match status" value="1"/>
</dbReference>
<accession>A0A0X3TCM3</accession>
<dbReference type="AlphaFoldDB" id="A0A0X3TCM3"/>
<dbReference type="OrthoDB" id="7869924at2"/>
<protein>
    <recommendedName>
        <fullName evidence="4">DUF465 domain-containing protein</fullName>
    </recommendedName>
</protein>
<evidence type="ECO:0008006" key="4">
    <source>
        <dbReference type="Google" id="ProtNLM"/>
    </source>
</evidence>
<evidence type="ECO:0000256" key="1">
    <source>
        <dbReference type="SAM" id="Coils"/>
    </source>
</evidence>
<keyword evidence="1" id="KW-0175">Coiled coil</keyword>
<dbReference type="Proteomes" id="UP000053791">
    <property type="component" value="Unassembled WGS sequence"/>
</dbReference>
<sequence>MNAPTDLSMKSDEVLRVELEVFRRQHRDLDEAIEALEAKGTADQLTIRRLKKQKLRLKDIIAMIEDRLTPDIIA</sequence>
<gene>
    <name evidence="2" type="ORF">AVO45_14950</name>
</gene>
<evidence type="ECO:0000313" key="2">
    <source>
        <dbReference type="EMBL" id="KUJ73379.1"/>
    </source>
</evidence>
<proteinExistence type="predicted"/>
<feature type="coiled-coil region" evidence="1">
    <location>
        <begin position="19"/>
        <end position="67"/>
    </location>
</feature>
<name>A0A0X3TCM3_9RHOB</name>
<comment type="caution">
    <text evidence="2">The sequence shown here is derived from an EMBL/GenBank/DDBJ whole genome shotgun (WGS) entry which is preliminary data.</text>
</comment>
<dbReference type="EMBL" id="LQBQ01000038">
    <property type="protein sequence ID" value="KUJ73379.1"/>
    <property type="molecule type" value="Genomic_DNA"/>
</dbReference>
<dbReference type="Pfam" id="PF04325">
    <property type="entry name" value="DUF465"/>
    <property type="match status" value="1"/>
</dbReference>
<dbReference type="STRING" id="1685379.AVO45_14950"/>
<organism evidence="2 3">
    <name type="scientific">Ruegeria marisrubri</name>
    <dbReference type="NCBI Taxonomy" id="1685379"/>
    <lineage>
        <taxon>Bacteria</taxon>
        <taxon>Pseudomonadati</taxon>
        <taxon>Pseudomonadota</taxon>
        <taxon>Alphaproteobacteria</taxon>
        <taxon>Rhodobacterales</taxon>
        <taxon>Roseobacteraceae</taxon>
        <taxon>Ruegeria</taxon>
    </lineage>
</organism>
<dbReference type="RefSeq" id="WP_068349811.1">
    <property type="nucleotide sequence ID" value="NZ_LQBQ01000038.1"/>
</dbReference>